<gene>
    <name evidence="2" type="ORF">FOMPIDRAFT_1046324</name>
</gene>
<dbReference type="PANTHER" id="PTHR33840">
    <property type="match status" value="1"/>
</dbReference>
<dbReference type="InParanoid" id="S8EI02"/>
<keyword evidence="3" id="KW-1185">Reference proteome</keyword>
<evidence type="ECO:0000313" key="2">
    <source>
        <dbReference type="EMBL" id="EPT03843.1"/>
    </source>
</evidence>
<reference evidence="2 3" key="1">
    <citation type="journal article" date="2012" name="Science">
        <title>The Paleozoic origin of enzymatic lignin decomposition reconstructed from 31 fungal genomes.</title>
        <authorList>
            <person name="Floudas D."/>
            <person name="Binder M."/>
            <person name="Riley R."/>
            <person name="Barry K."/>
            <person name="Blanchette R.A."/>
            <person name="Henrissat B."/>
            <person name="Martinez A.T."/>
            <person name="Otillar R."/>
            <person name="Spatafora J.W."/>
            <person name="Yadav J.S."/>
            <person name="Aerts A."/>
            <person name="Benoit I."/>
            <person name="Boyd A."/>
            <person name="Carlson A."/>
            <person name="Copeland A."/>
            <person name="Coutinho P.M."/>
            <person name="de Vries R.P."/>
            <person name="Ferreira P."/>
            <person name="Findley K."/>
            <person name="Foster B."/>
            <person name="Gaskell J."/>
            <person name="Glotzer D."/>
            <person name="Gorecki P."/>
            <person name="Heitman J."/>
            <person name="Hesse C."/>
            <person name="Hori C."/>
            <person name="Igarashi K."/>
            <person name="Jurgens J.A."/>
            <person name="Kallen N."/>
            <person name="Kersten P."/>
            <person name="Kohler A."/>
            <person name="Kuees U."/>
            <person name="Kumar T.K.A."/>
            <person name="Kuo A."/>
            <person name="LaButti K."/>
            <person name="Larrondo L.F."/>
            <person name="Lindquist E."/>
            <person name="Ling A."/>
            <person name="Lombard V."/>
            <person name="Lucas S."/>
            <person name="Lundell T."/>
            <person name="Martin R."/>
            <person name="McLaughlin D.J."/>
            <person name="Morgenstern I."/>
            <person name="Morin E."/>
            <person name="Murat C."/>
            <person name="Nagy L.G."/>
            <person name="Nolan M."/>
            <person name="Ohm R.A."/>
            <person name="Patyshakuliyeva A."/>
            <person name="Rokas A."/>
            <person name="Ruiz-Duenas F.J."/>
            <person name="Sabat G."/>
            <person name="Salamov A."/>
            <person name="Samejima M."/>
            <person name="Schmutz J."/>
            <person name="Slot J.C."/>
            <person name="St John F."/>
            <person name="Stenlid J."/>
            <person name="Sun H."/>
            <person name="Sun S."/>
            <person name="Syed K."/>
            <person name="Tsang A."/>
            <person name="Wiebenga A."/>
            <person name="Young D."/>
            <person name="Pisabarro A."/>
            <person name="Eastwood D.C."/>
            <person name="Martin F."/>
            <person name="Cullen D."/>
            <person name="Grigoriev I.V."/>
            <person name="Hibbett D.S."/>
        </authorList>
    </citation>
    <scope>NUCLEOTIDE SEQUENCE</scope>
    <source>
        <strain evidence="3">FP-58527</strain>
    </source>
</reference>
<sequence length="499" mass="54733">MLDSMKVSPIAQYSSVPIHGESSRRRSSIILQGLAQPQSPPLRTSTYPPRTANVNLKKKRIIVCCDGTWQDGNHDDARWKHTNVLRLARAVRHVDDRVDPPIPQFVFYQSGVGAASNIYSKLVDGATGASLADKVEEAYAFIAQNYHPGDEILLFGFSRGAYTARMIASLIGKIGVLNRMEMDHFAEIFIALQKLDNQEDLDAEEKKKLQATLDPWVGPNGPGCKRATGGPEGFSVKCVGVFDTVGSLGLPGEVTRQSGTFKTLLGFHSTELGPHIQRAYHALALNEQRKDFDCAKFHQTAEGRKKKQILQQCWFAGCHSDIGGGYREPDLANLTLTWMAAHVGDILYLDMDYLASLLEAAQPWGQLPPHDSITGLFKYGDKIQRALPTMTDSTTHETIHPSVLKQKDQVPKLAEIIEKNPSLVGKLLPLEDELRKNWKVTDCGAKPIQRLGAAIETMHSSELARDDNKAGAAQEASGTVSFGGRMVGTSVVTFVSGFL</sequence>
<evidence type="ECO:0000313" key="3">
    <source>
        <dbReference type="Proteomes" id="UP000015241"/>
    </source>
</evidence>
<evidence type="ECO:0000259" key="1">
    <source>
        <dbReference type="Pfam" id="PF09994"/>
    </source>
</evidence>
<dbReference type="STRING" id="743788.S8EI02"/>
<protein>
    <recommendedName>
        <fullName evidence="1">T6SS Phospholipase effector Tle1-like catalytic domain-containing protein</fullName>
    </recommendedName>
</protein>
<dbReference type="EMBL" id="KE504128">
    <property type="protein sequence ID" value="EPT03843.1"/>
    <property type="molecule type" value="Genomic_DNA"/>
</dbReference>
<dbReference type="Proteomes" id="UP000015241">
    <property type="component" value="Unassembled WGS sequence"/>
</dbReference>
<organism evidence="2 3">
    <name type="scientific">Fomitopsis schrenkii</name>
    <name type="common">Brown rot fungus</name>
    <dbReference type="NCBI Taxonomy" id="2126942"/>
    <lineage>
        <taxon>Eukaryota</taxon>
        <taxon>Fungi</taxon>
        <taxon>Dikarya</taxon>
        <taxon>Basidiomycota</taxon>
        <taxon>Agaricomycotina</taxon>
        <taxon>Agaricomycetes</taxon>
        <taxon>Polyporales</taxon>
        <taxon>Fomitopsis</taxon>
    </lineage>
</organism>
<dbReference type="InterPro" id="IPR018712">
    <property type="entry name" value="Tle1-like_cat"/>
</dbReference>
<dbReference type="AlphaFoldDB" id="S8EI02"/>
<dbReference type="Pfam" id="PF09994">
    <property type="entry name" value="T6SS_Tle1-like_cat"/>
    <property type="match status" value="1"/>
</dbReference>
<dbReference type="SUPFAM" id="SSF53474">
    <property type="entry name" value="alpha/beta-Hydrolases"/>
    <property type="match status" value="1"/>
</dbReference>
<dbReference type="InterPro" id="IPR029058">
    <property type="entry name" value="AB_hydrolase_fold"/>
</dbReference>
<name>S8EI02_FOMSC</name>
<proteinExistence type="predicted"/>
<dbReference type="HOGENOM" id="CLU_005049_3_1_1"/>
<feature type="domain" description="T6SS Phospholipase effector Tle1-like catalytic" evidence="1">
    <location>
        <begin position="59"/>
        <end position="341"/>
    </location>
</feature>
<dbReference type="OrthoDB" id="3057168at2759"/>
<dbReference type="PANTHER" id="PTHR33840:SF1">
    <property type="entry name" value="TLE1 PHOSPHOLIPASE DOMAIN-CONTAINING PROTEIN"/>
    <property type="match status" value="1"/>
</dbReference>
<accession>S8EI02</accession>
<dbReference type="eggNOG" id="ENOG502QSYI">
    <property type="taxonomic scope" value="Eukaryota"/>
</dbReference>